<dbReference type="Proteomes" id="UP000031501">
    <property type="component" value="Chromosome"/>
</dbReference>
<accession>A0A221NWB6</accession>
<organism evidence="1 2">
    <name type="scientific">Streptomyces pluripotens</name>
    <dbReference type="NCBI Taxonomy" id="1355015"/>
    <lineage>
        <taxon>Bacteria</taxon>
        <taxon>Bacillati</taxon>
        <taxon>Actinomycetota</taxon>
        <taxon>Actinomycetes</taxon>
        <taxon>Kitasatosporales</taxon>
        <taxon>Streptomycetaceae</taxon>
        <taxon>Streptomyces</taxon>
    </lineage>
</organism>
<proteinExistence type="predicted"/>
<sequence>MPDALPLAPLVVKERVSVVRLHGEACFYCGVVNKSLRAAGEVLVLGGTRVWQFVTCGCQNTVGVTGSYRQDPRDRATGPGAWPT</sequence>
<dbReference type="EMBL" id="CP022433">
    <property type="protein sequence ID" value="ASN24202.1"/>
    <property type="molecule type" value="Genomic_DNA"/>
</dbReference>
<protein>
    <submittedName>
        <fullName evidence="1">Uncharacterized protein</fullName>
    </submittedName>
</protein>
<reference evidence="1 2" key="1">
    <citation type="submission" date="2017-07" db="EMBL/GenBank/DDBJ databases">
        <title>Genome sequence of Streptomyces pluripotens MUSC 137T.</title>
        <authorList>
            <person name="Ser H.-L."/>
            <person name="Lee L.-H."/>
        </authorList>
    </citation>
    <scope>NUCLEOTIDE SEQUENCE [LARGE SCALE GENOMIC DNA]</scope>
    <source>
        <strain evidence="1 2">MUSC 137</strain>
    </source>
</reference>
<evidence type="ECO:0000313" key="2">
    <source>
        <dbReference type="Proteomes" id="UP000031501"/>
    </source>
</evidence>
<name>A0A221NWB6_9ACTN</name>
<keyword evidence="2" id="KW-1185">Reference proteome</keyword>
<gene>
    <name evidence="1" type="ORF">LK07_09285</name>
</gene>
<evidence type="ECO:0000313" key="1">
    <source>
        <dbReference type="EMBL" id="ASN24202.1"/>
    </source>
</evidence>
<dbReference type="KEGG" id="splu:LK06_008180"/>
<dbReference type="STRING" id="1355015.LK06_008180"/>
<dbReference type="AlphaFoldDB" id="A0A221NWB6"/>